<name>A0A7Z9DVX2_9CYAN</name>
<evidence type="ECO:0000313" key="3">
    <source>
        <dbReference type="Proteomes" id="UP000182190"/>
    </source>
</evidence>
<dbReference type="Proteomes" id="UP000182190">
    <property type="component" value="Unassembled WGS sequence"/>
</dbReference>
<dbReference type="EMBL" id="CZCS02000011">
    <property type="protein sequence ID" value="VXD14250.1"/>
    <property type="molecule type" value="Genomic_DNA"/>
</dbReference>
<keyword evidence="1" id="KW-0472">Membrane</keyword>
<organism evidence="2 3">
    <name type="scientific">Planktothrix paucivesiculata PCC 9631</name>
    <dbReference type="NCBI Taxonomy" id="671071"/>
    <lineage>
        <taxon>Bacteria</taxon>
        <taxon>Bacillati</taxon>
        <taxon>Cyanobacteriota</taxon>
        <taxon>Cyanophyceae</taxon>
        <taxon>Oscillatoriophycideae</taxon>
        <taxon>Oscillatoriales</taxon>
        <taxon>Microcoleaceae</taxon>
        <taxon>Planktothrix</taxon>
    </lineage>
</organism>
<feature type="transmembrane region" description="Helical" evidence="1">
    <location>
        <begin position="27"/>
        <end position="50"/>
    </location>
</feature>
<proteinExistence type="predicted"/>
<gene>
    <name evidence="2" type="ORF">PL9631_1080032</name>
</gene>
<accession>A0A7Z9DVX2</accession>
<sequence>MEVTIMKTLLPNVLLFKYFRNGMTNSYAMMGLGYVVSIFLILFTFFCVAASQSPDVSVKSVQSYHSGS</sequence>
<protein>
    <submittedName>
        <fullName evidence="2">Uncharacterized protein</fullName>
    </submittedName>
</protein>
<evidence type="ECO:0000256" key="1">
    <source>
        <dbReference type="SAM" id="Phobius"/>
    </source>
</evidence>
<keyword evidence="1" id="KW-0812">Transmembrane</keyword>
<keyword evidence="3" id="KW-1185">Reference proteome</keyword>
<comment type="caution">
    <text evidence="2">The sequence shown here is derived from an EMBL/GenBank/DDBJ whole genome shotgun (WGS) entry which is preliminary data.</text>
</comment>
<reference evidence="2" key="1">
    <citation type="submission" date="2019-10" db="EMBL/GenBank/DDBJ databases">
        <authorList>
            <consortium name="Genoscope - CEA"/>
            <person name="William W."/>
        </authorList>
    </citation>
    <scope>NUCLEOTIDE SEQUENCE [LARGE SCALE GENOMIC DNA]</scope>
    <source>
        <strain evidence="2">BBR_PRJEB10994</strain>
    </source>
</reference>
<evidence type="ECO:0000313" key="2">
    <source>
        <dbReference type="EMBL" id="VXD14250.1"/>
    </source>
</evidence>
<keyword evidence="1" id="KW-1133">Transmembrane helix</keyword>
<dbReference type="AlphaFoldDB" id="A0A7Z9DVX2"/>